<reference evidence="1" key="1">
    <citation type="submission" date="2021-09" db="EMBL/GenBank/DDBJ databases">
        <title>The complete genome of the Saguinine gammaherpesvirus 1 (SgGHV-1).</title>
        <authorList>
            <person name="Marti-Carreras J."/>
            <person name="Maes P."/>
        </authorList>
    </citation>
    <scope>NUCLEOTIDE SEQUENCE</scope>
    <source>
        <strain evidence="1">S338D</strain>
    </source>
</reference>
<evidence type="ECO:0000313" key="2">
    <source>
        <dbReference type="Proteomes" id="UP001142430"/>
    </source>
</evidence>
<sequence>MCHHVPWFDLAALSGVEGIVGSSTDPGSSFYQTLNIDKTEFHLFVLYGEIAWYGLNKPYWVELLCRAPDMEYFLLKTIKQLPIFNKHTHRSTCLLKLLTVFLTEYLTVVESFGFSLTKKRQGLSKSTLNKAMRYPFRKCVMCCFRYLGVNISHPLIRMTRETPHTMLILRKGVVDPPIPRPCKVAPPSQRRIGDCLTNPGESDPVDNALRDALRECVSSIPCGNPFRSMTRALCLNMLWGTRSICIPLDIAKTFTTWDITRRFLASNILWPFITLPVFHEKIIDRIKEKTSVQQAVSCLECGHCLNFGRGKFLNVNFQPTNIFYCRDQKEKQFSICASSGRIYCSFCGCSNLHIWPLFFTYSRREVYIRAVLANNAVRAIQNPLQELDIVLPCLGNKSCDSCVLKRVTVCDLIYLTGRSCNIVCIKCSASI</sequence>
<evidence type="ECO:0000313" key="1">
    <source>
        <dbReference type="EMBL" id="UNP64454.1"/>
    </source>
</evidence>
<protein>
    <submittedName>
        <fullName evidence="1">UL49-like protein</fullName>
    </submittedName>
</protein>
<dbReference type="Pfam" id="PF03117">
    <property type="entry name" value="Herpes_UL49_1"/>
    <property type="match status" value="1"/>
</dbReference>
<organism evidence="1 2">
    <name type="scientific">Saguinine gammaherpesvirus 1</name>
    <dbReference type="NCBI Taxonomy" id="2169901"/>
    <lineage>
        <taxon>Viruses</taxon>
        <taxon>Duplodnaviria</taxon>
        <taxon>Heunggongvirae</taxon>
        <taxon>Peploviricota</taxon>
        <taxon>Herviviricetes</taxon>
        <taxon>Herpesvirales</taxon>
        <taxon>Orthoherpesviridae</taxon>
        <taxon>Gammaherpesvirinae</taxon>
    </lineage>
</organism>
<name>A0A9Q8QWR3_9GAMA</name>
<dbReference type="InterPro" id="IPR004339">
    <property type="entry name" value="UL49"/>
</dbReference>
<proteinExistence type="predicted"/>
<dbReference type="EMBL" id="OK337614">
    <property type="protein sequence ID" value="UNP64454.1"/>
    <property type="molecule type" value="Genomic_DNA"/>
</dbReference>
<dbReference type="Proteomes" id="UP001142430">
    <property type="component" value="Segment"/>
</dbReference>
<dbReference type="GO" id="GO:0016032">
    <property type="term" value="P:viral process"/>
    <property type="evidence" value="ECO:0007669"/>
    <property type="project" value="InterPro"/>
</dbReference>
<accession>A0A9Q8QWR3</accession>
<dbReference type="GO" id="GO:0019033">
    <property type="term" value="C:viral tegument"/>
    <property type="evidence" value="ECO:0007669"/>
    <property type="project" value="InterPro"/>
</dbReference>